<accession>A0A645JFZ7</accession>
<comment type="caution">
    <text evidence="1">The sequence shown here is derived from an EMBL/GenBank/DDBJ whole genome shotgun (WGS) entry which is preliminary data.</text>
</comment>
<proteinExistence type="predicted"/>
<sequence length="61" mass="6840">MGNFVTQDIFIPRDGKQVAKTVSTKINKVESMRKLLPPQGKTNLLKPKPYAVRPFALSFPP</sequence>
<dbReference type="AlphaFoldDB" id="A0A645JFZ7"/>
<organism evidence="1">
    <name type="scientific">bioreactor metagenome</name>
    <dbReference type="NCBI Taxonomy" id="1076179"/>
    <lineage>
        <taxon>unclassified sequences</taxon>
        <taxon>metagenomes</taxon>
        <taxon>ecological metagenomes</taxon>
    </lineage>
</organism>
<protein>
    <submittedName>
        <fullName evidence="1">Uncharacterized protein</fullName>
    </submittedName>
</protein>
<dbReference type="EMBL" id="VSSQ01131306">
    <property type="protein sequence ID" value="MPN58523.1"/>
    <property type="molecule type" value="Genomic_DNA"/>
</dbReference>
<name>A0A645JFZ7_9ZZZZ</name>
<evidence type="ECO:0000313" key="1">
    <source>
        <dbReference type="EMBL" id="MPN58523.1"/>
    </source>
</evidence>
<gene>
    <name evidence="1" type="ORF">SDC9_206228</name>
</gene>
<reference evidence="1" key="1">
    <citation type="submission" date="2019-08" db="EMBL/GenBank/DDBJ databases">
        <authorList>
            <person name="Kucharzyk K."/>
            <person name="Murdoch R.W."/>
            <person name="Higgins S."/>
            <person name="Loffler F."/>
        </authorList>
    </citation>
    <scope>NUCLEOTIDE SEQUENCE</scope>
</reference>